<dbReference type="InterPro" id="IPR036097">
    <property type="entry name" value="HisK_dim/P_sf"/>
</dbReference>
<dbReference type="AlphaFoldDB" id="A0A1G7VJP5"/>
<dbReference type="InterPro" id="IPR002545">
    <property type="entry name" value="CheW-lke_dom"/>
</dbReference>
<reference evidence="19 20" key="1">
    <citation type="submission" date="2016-10" db="EMBL/GenBank/DDBJ databases">
        <authorList>
            <person name="de Groot N.N."/>
        </authorList>
    </citation>
    <scope>NUCLEOTIDE SEQUENCE [LARGE SCALE GENOMIC DNA]</scope>
    <source>
        <strain evidence="19 20">DSM 28129</strain>
    </source>
</reference>
<dbReference type="SMART" id="SM00260">
    <property type="entry name" value="CheW"/>
    <property type="match status" value="1"/>
</dbReference>
<evidence type="ECO:0000256" key="2">
    <source>
        <dbReference type="ARBA" id="ARBA00004496"/>
    </source>
</evidence>
<keyword evidence="11" id="KW-0067">ATP-binding</keyword>
<evidence type="ECO:0000256" key="1">
    <source>
        <dbReference type="ARBA" id="ARBA00000085"/>
    </source>
</evidence>
<dbReference type="CDD" id="cd00088">
    <property type="entry name" value="HPT"/>
    <property type="match status" value="1"/>
</dbReference>
<evidence type="ECO:0000256" key="13">
    <source>
        <dbReference type="ARBA" id="ARBA00035100"/>
    </source>
</evidence>
<feature type="domain" description="CheW-like" evidence="17">
    <location>
        <begin position="538"/>
        <end position="667"/>
    </location>
</feature>
<dbReference type="EC" id="2.7.13.3" evidence="3"/>
<dbReference type="Pfam" id="PF01627">
    <property type="entry name" value="Hpt"/>
    <property type="match status" value="1"/>
</dbReference>
<dbReference type="Pfam" id="PF02895">
    <property type="entry name" value="H-kinase_dim"/>
    <property type="match status" value="1"/>
</dbReference>
<dbReference type="InterPro" id="IPR008207">
    <property type="entry name" value="Sig_transdc_His_kin_Hpt_dom"/>
</dbReference>
<keyword evidence="8" id="KW-0808">Transferase</keyword>
<dbReference type="SUPFAM" id="SSF55052">
    <property type="entry name" value="CheY-binding domain of CheA"/>
    <property type="match status" value="1"/>
</dbReference>
<dbReference type="STRING" id="670482.SAMN04488542_1722"/>
<comment type="subcellular location">
    <subcellularLocation>
        <location evidence="2">Cytoplasm</location>
    </subcellularLocation>
</comment>
<keyword evidence="6" id="KW-0145">Chemotaxis</keyword>
<feature type="compositionally biased region" description="Polar residues" evidence="15">
    <location>
        <begin position="248"/>
        <end position="269"/>
    </location>
</feature>
<evidence type="ECO:0000256" key="15">
    <source>
        <dbReference type="SAM" id="MobiDB-lite"/>
    </source>
</evidence>
<dbReference type="InterPro" id="IPR005467">
    <property type="entry name" value="His_kinase_dom"/>
</dbReference>
<dbReference type="Pfam" id="PF01584">
    <property type="entry name" value="CheW"/>
    <property type="match status" value="1"/>
</dbReference>
<gene>
    <name evidence="19" type="ORF">SAMN04488542_1722</name>
</gene>
<keyword evidence="10 19" id="KW-0418">Kinase</keyword>
<dbReference type="Pfam" id="PF07194">
    <property type="entry name" value="P2"/>
    <property type="match status" value="1"/>
</dbReference>
<feature type="domain" description="Histidine kinase" evidence="16">
    <location>
        <begin position="295"/>
        <end position="536"/>
    </location>
</feature>
<dbReference type="InterPro" id="IPR035891">
    <property type="entry name" value="CheY-binding_CheA"/>
</dbReference>
<dbReference type="Gene3D" id="3.30.565.10">
    <property type="entry name" value="Histidine kinase-like ATPase, C-terminal domain"/>
    <property type="match status" value="1"/>
</dbReference>
<keyword evidence="7 14" id="KW-0597">Phosphoprotein</keyword>
<organism evidence="19 20">
    <name type="scientific">Fontibacillus panacisegetis</name>
    <dbReference type="NCBI Taxonomy" id="670482"/>
    <lineage>
        <taxon>Bacteria</taxon>
        <taxon>Bacillati</taxon>
        <taxon>Bacillota</taxon>
        <taxon>Bacilli</taxon>
        <taxon>Bacillales</taxon>
        <taxon>Paenibacillaceae</taxon>
        <taxon>Fontibacillus</taxon>
    </lineage>
</organism>
<dbReference type="PROSITE" id="PS50851">
    <property type="entry name" value="CHEW"/>
    <property type="match status" value="1"/>
</dbReference>
<dbReference type="Proteomes" id="UP000198972">
    <property type="component" value="Unassembled WGS sequence"/>
</dbReference>
<feature type="region of interest" description="Disordered" evidence="15">
    <location>
        <begin position="244"/>
        <end position="269"/>
    </location>
</feature>
<dbReference type="PROSITE" id="PS50109">
    <property type="entry name" value="HIS_KIN"/>
    <property type="match status" value="1"/>
</dbReference>
<evidence type="ECO:0000256" key="5">
    <source>
        <dbReference type="ARBA" id="ARBA00022490"/>
    </source>
</evidence>
<dbReference type="InterPro" id="IPR036061">
    <property type="entry name" value="CheW-like_dom_sf"/>
</dbReference>
<feature type="domain" description="HPt" evidence="18">
    <location>
        <begin position="1"/>
        <end position="104"/>
    </location>
</feature>
<sequence length="667" mass="74751">MADLSEYMSVYLEELEEQLYFIEEVVLQFEKEGVSNEGVQRMFRAAHTLKGSSAAMGYNKMRDLTHAVEHLLHKVRNHELRVTEMMINLFFQSIDMMRHLQQEIVAKQVETIDVNPLIESINEYEQKLSDSCAERLQHVSNSISNNEINDVHISGQTWFKVKLSSDCEMKIPRLMLIDAKLRVTETVIDMKPEFDNLSEDSDICEVSWLLDIDQDAEVEQVVNWVSSMMDVASVEVSVDIPEGKENPISEQYNPAMTQTSQQGTASDQMDAANTNERAKSQSIRVNVERLEQLMNLAGELVIDQTRIRQINSMFRQKFGADELVDELSVISDHLTRTIGELQEEVMKVRMLPLDNLFSRFPRMVRDLSRSLGKDIELIIDGKETELDRTLIDQIGDPLIHLLRNAIDHGIESPETRIAAGKSSKGTVHIKAAHEDNQVVISIEDDGGGIDAEKMRNAAISKGLMTTEEASKLSREEAIRLIFQPGFSTAKAISDVSGRGVGMDIVRSDIENMNGLIDIETKVGMGTIFKIRVPLTLAIITGLLVKADARTFVVPMSSVAEIVRIGPEAIKTVQGVPVITIRDEVIPLEWLHDYFGYPRYSYERNIPVVILGYAEKRLALAVDELIGNQEIVIKSLGSFIGMTRAISGATILGNGNLALILDVRGLFH</sequence>
<dbReference type="InterPro" id="IPR051315">
    <property type="entry name" value="Bact_Chemotaxis_CheA"/>
</dbReference>
<evidence type="ECO:0000256" key="9">
    <source>
        <dbReference type="ARBA" id="ARBA00022741"/>
    </source>
</evidence>
<accession>A0A1G7VJP5</accession>
<dbReference type="FunFam" id="3.30.565.10:FF:000016">
    <property type="entry name" value="Chemotaxis protein CheA, putative"/>
    <property type="match status" value="1"/>
</dbReference>
<dbReference type="PROSITE" id="PS50894">
    <property type="entry name" value="HPT"/>
    <property type="match status" value="1"/>
</dbReference>
<dbReference type="InterPro" id="IPR036641">
    <property type="entry name" value="HPT_dom_sf"/>
</dbReference>
<dbReference type="EMBL" id="FNBG01000072">
    <property type="protein sequence ID" value="SDG59964.1"/>
    <property type="molecule type" value="Genomic_DNA"/>
</dbReference>
<evidence type="ECO:0000256" key="12">
    <source>
        <dbReference type="ARBA" id="ARBA00023012"/>
    </source>
</evidence>
<dbReference type="Gene3D" id="1.20.120.160">
    <property type="entry name" value="HPT domain"/>
    <property type="match status" value="1"/>
</dbReference>
<dbReference type="RefSeq" id="WP_091236723.1">
    <property type="nucleotide sequence ID" value="NZ_FNBG01000072.1"/>
</dbReference>
<dbReference type="OrthoDB" id="9803176at2"/>
<dbReference type="GO" id="GO:0000155">
    <property type="term" value="F:phosphorelay sensor kinase activity"/>
    <property type="evidence" value="ECO:0007669"/>
    <property type="project" value="InterPro"/>
</dbReference>
<keyword evidence="9" id="KW-0547">Nucleotide-binding</keyword>
<feature type="modified residue" description="Phosphohistidine" evidence="14">
    <location>
        <position position="47"/>
    </location>
</feature>
<evidence type="ECO:0000256" key="6">
    <source>
        <dbReference type="ARBA" id="ARBA00022500"/>
    </source>
</evidence>
<evidence type="ECO:0000256" key="8">
    <source>
        <dbReference type="ARBA" id="ARBA00022679"/>
    </source>
</evidence>
<comment type="function">
    <text evidence="13">Involved in the transmission of sensory signals from the chemoreceptors to the flagellar motors. CheA is autophosphorylated; it can transfer its phosphate group to either CheB or CheY.</text>
</comment>
<dbReference type="GO" id="GO:0005737">
    <property type="term" value="C:cytoplasm"/>
    <property type="evidence" value="ECO:0007669"/>
    <property type="project" value="UniProtKB-SubCell"/>
</dbReference>
<evidence type="ECO:0000259" key="18">
    <source>
        <dbReference type="PROSITE" id="PS50894"/>
    </source>
</evidence>
<evidence type="ECO:0000256" key="11">
    <source>
        <dbReference type="ARBA" id="ARBA00022840"/>
    </source>
</evidence>
<dbReference type="PANTHER" id="PTHR43395">
    <property type="entry name" value="SENSOR HISTIDINE KINASE CHEA"/>
    <property type="match status" value="1"/>
</dbReference>
<dbReference type="SMART" id="SM00387">
    <property type="entry name" value="HATPase_c"/>
    <property type="match status" value="1"/>
</dbReference>
<dbReference type="InterPro" id="IPR003594">
    <property type="entry name" value="HATPase_dom"/>
</dbReference>
<dbReference type="SMART" id="SM01231">
    <property type="entry name" value="H-kinase_dim"/>
    <property type="match status" value="1"/>
</dbReference>
<evidence type="ECO:0000313" key="20">
    <source>
        <dbReference type="Proteomes" id="UP000198972"/>
    </source>
</evidence>
<dbReference type="CDD" id="cd00731">
    <property type="entry name" value="CheA_reg"/>
    <property type="match status" value="1"/>
</dbReference>
<dbReference type="InterPro" id="IPR036890">
    <property type="entry name" value="HATPase_C_sf"/>
</dbReference>
<dbReference type="GO" id="GO:0005524">
    <property type="term" value="F:ATP binding"/>
    <property type="evidence" value="ECO:0007669"/>
    <property type="project" value="UniProtKB-KW"/>
</dbReference>
<dbReference type="InterPro" id="IPR037052">
    <property type="entry name" value="CheA-like_P2_sf"/>
</dbReference>
<keyword evidence="20" id="KW-1185">Reference proteome</keyword>
<dbReference type="InterPro" id="IPR037006">
    <property type="entry name" value="CheA-like_homodim_sf"/>
</dbReference>
<comment type="catalytic activity">
    <reaction evidence="1">
        <text>ATP + protein L-histidine = ADP + protein N-phospho-L-histidine.</text>
        <dbReference type="EC" id="2.7.13.3"/>
    </reaction>
</comment>
<evidence type="ECO:0000256" key="3">
    <source>
        <dbReference type="ARBA" id="ARBA00012438"/>
    </source>
</evidence>
<proteinExistence type="predicted"/>
<evidence type="ECO:0000313" key="19">
    <source>
        <dbReference type="EMBL" id="SDG59964.1"/>
    </source>
</evidence>
<protein>
    <recommendedName>
        <fullName evidence="4">Chemotaxis protein CheA</fullName>
        <ecNumber evidence="3">2.7.13.3</ecNumber>
    </recommendedName>
</protein>
<evidence type="ECO:0000259" key="16">
    <source>
        <dbReference type="PROSITE" id="PS50109"/>
    </source>
</evidence>
<evidence type="ECO:0000256" key="14">
    <source>
        <dbReference type="PROSITE-ProRule" id="PRU00110"/>
    </source>
</evidence>
<dbReference type="PRINTS" id="PR00344">
    <property type="entry name" value="BCTRLSENSOR"/>
</dbReference>
<dbReference type="SUPFAM" id="SSF55874">
    <property type="entry name" value="ATPase domain of HSP90 chaperone/DNA topoisomerase II/histidine kinase"/>
    <property type="match status" value="1"/>
</dbReference>
<evidence type="ECO:0000259" key="17">
    <source>
        <dbReference type="PROSITE" id="PS50851"/>
    </source>
</evidence>
<dbReference type="SUPFAM" id="SSF47226">
    <property type="entry name" value="Histidine-containing phosphotransfer domain, HPT domain"/>
    <property type="match status" value="1"/>
</dbReference>
<dbReference type="Pfam" id="PF02518">
    <property type="entry name" value="HATPase_c"/>
    <property type="match status" value="1"/>
</dbReference>
<dbReference type="InterPro" id="IPR004358">
    <property type="entry name" value="Sig_transdc_His_kin-like_C"/>
</dbReference>
<evidence type="ECO:0000256" key="10">
    <source>
        <dbReference type="ARBA" id="ARBA00022777"/>
    </source>
</evidence>
<dbReference type="InterPro" id="IPR010808">
    <property type="entry name" value="CheA_P2-bd"/>
</dbReference>
<dbReference type="GO" id="GO:0006935">
    <property type="term" value="P:chemotaxis"/>
    <property type="evidence" value="ECO:0007669"/>
    <property type="project" value="UniProtKB-KW"/>
</dbReference>
<keyword evidence="12" id="KW-0902">Two-component regulatory system</keyword>
<name>A0A1G7VJP5_9BACL</name>
<dbReference type="Gene3D" id="2.30.30.40">
    <property type="entry name" value="SH3 Domains"/>
    <property type="match status" value="1"/>
</dbReference>
<evidence type="ECO:0000256" key="7">
    <source>
        <dbReference type="ARBA" id="ARBA00022553"/>
    </source>
</evidence>
<evidence type="ECO:0000256" key="4">
    <source>
        <dbReference type="ARBA" id="ARBA00021495"/>
    </source>
</evidence>
<dbReference type="InterPro" id="IPR004105">
    <property type="entry name" value="CheA-like_dim"/>
</dbReference>
<keyword evidence="5" id="KW-0963">Cytoplasm</keyword>
<dbReference type="Gene3D" id="3.30.70.1110">
    <property type="entry name" value="Histidine kinase CheA-like, P2 response regulator-binding domain"/>
    <property type="match status" value="1"/>
</dbReference>
<dbReference type="SMART" id="SM00073">
    <property type="entry name" value="HPT"/>
    <property type="match status" value="1"/>
</dbReference>
<dbReference type="PANTHER" id="PTHR43395:SF10">
    <property type="entry name" value="CHEMOTAXIS PROTEIN CHEA"/>
    <property type="match status" value="1"/>
</dbReference>
<dbReference type="CDD" id="cd16916">
    <property type="entry name" value="HATPase_CheA-like"/>
    <property type="match status" value="1"/>
</dbReference>
<dbReference type="SUPFAM" id="SSF50341">
    <property type="entry name" value="CheW-like"/>
    <property type="match status" value="1"/>
</dbReference>
<dbReference type="Gene3D" id="1.10.287.560">
    <property type="entry name" value="Histidine kinase CheA-like, homodimeric domain"/>
    <property type="match status" value="1"/>
</dbReference>
<dbReference type="SUPFAM" id="SSF47384">
    <property type="entry name" value="Homodimeric domain of signal transducing histidine kinase"/>
    <property type="match status" value="1"/>
</dbReference>